<dbReference type="Pfam" id="PF13360">
    <property type="entry name" value="PQQ_2"/>
    <property type="match status" value="1"/>
</dbReference>
<reference evidence="2" key="1">
    <citation type="submission" date="2019-08" db="EMBL/GenBank/DDBJ databases">
        <authorList>
            <person name="Kucharzyk K."/>
            <person name="Murdoch R.W."/>
            <person name="Higgins S."/>
            <person name="Loffler F."/>
        </authorList>
    </citation>
    <scope>NUCLEOTIDE SEQUENCE</scope>
</reference>
<protein>
    <submittedName>
        <fullName evidence="2">Outer membrane protein assembly factor BamB</fullName>
    </submittedName>
</protein>
<dbReference type="InterPro" id="IPR015943">
    <property type="entry name" value="WD40/YVTN_repeat-like_dom_sf"/>
</dbReference>
<dbReference type="EMBL" id="VSSQ01091439">
    <property type="protein sequence ID" value="MPN36995.1"/>
    <property type="molecule type" value="Genomic_DNA"/>
</dbReference>
<dbReference type="SUPFAM" id="SSF50998">
    <property type="entry name" value="Quinoprotein alcohol dehydrogenase-like"/>
    <property type="match status" value="1"/>
</dbReference>
<evidence type="ECO:0000259" key="1">
    <source>
        <dbReference type="Pfam" id="PF13360"/>
    </source>
</evidence>
<dbReference type="AlphaFoldDB" id="A0A645HD85"/>
<organism evidence="2">
    <name type="scientific">bioreactor metagenome</name>
    <dbReference type="NCBI Taxonomy" id="1076179"/>
    <lineage>
        <taxon>unclassified sequences</taxon>
        <taxon>metagenomes</taxon>
        <taxon>ecological metagenomes</taxon>
    </lineage>
</organism>
<accession>A0A645HD85</accession>
<gene>
    <name evidence="2" type="primary">bamB_17</name>
    <name evidence="2" type="ORF">SDC9_184507</name>
</gene>
<dbReference type="Gene3D" id="2.40.10.480">
    <property type="match status" value="1"/>
</dbReference>
<evidence type="ECO:0000313" key="2">
    <source>
        <dbReference type="EMBL" id="MPN36995.1"/>
    </source>
</evidence>
<comment type="caution">
    <text evidence="2">The sequence shown here is derived from an EMBL/GenBank/DDBJ whole genome shotgun (WGS) entry which is preliminary data.</text>
</comment>
<feature type="domain" description="Pyrrolo-quinoline quinone repeat" evidence="1">
    <location>
        <begin position="106"/>
        <end position="182"/>
    </location>
</feature>
<dbReference type="Gene3D" id="2.130.10.10">
    <property type="entry name" value="YVTN repeat-like/Quinoprotein amine dehydrogenase"/>
    <property type="match status" value="1"/>
</dbReference>
<name>A0A645HD85_9ZZZZ</name>
<dbReference type="InterPro" id="IPR011047">
    <property type="entry name" value="Quinoprotein_ADH-like_sf"/>
</dbReference>
<proteinExistence type="predicted"/>
<sequence length="187" mass="19846">MFVVTPERRVHAIDASSGRELWWHRGGREAIGLSEDGSALYIKTMQDTVIAFDAVKFIRAGVGSPASGRVDEFLGGGSSGSSSGSFSLTAAPGARWPGRAGAPVVLWQSHTGYGYEIAPSPITSAYGLVFIPTDKGDIFALNAVDGSVAWSYRFSIALINYVLPIGNGELLVTSMDGKVARLRVRHS</sequence>
<dbReference type="InterPro" id="IPR002372">
    <property type="entry name" value="PQQ_rpt_dom"/>
</dbReference>